<keyword evidence="8" id="KW-1185">Reference proteome</keyword>
<dbReference type="KEGG" id="mtr:11438254"/>
<dbReference type="SMART" id="SM00360">
    <property type="entry name" value="RRM"/>
    <property type="match status" value="1"/>
</dbReference>
<dbReference type="InterPro" id="IPR000504">
    <property type="entry name" value="RRM_dom"/>
</dbReference>
<name>G7IZG4_MEDTR</name>
<reference evidence="5 8" key="2">
    <citation type="journal article" date="2014" name="BMC Genomics">
        <title>An improved genome release (version Mt4.0) for the model legume Medicago truncatula.</title>
        <authorList>
            <person name="Tang H."/>
            <person name="Krishnakumar V."/>
            <person name="Bidwell S."/>
            <person name="Rosen B."/>
            <person name="Chan A."/>
            <person name="Zhou S."/>
            <person name="Gentzbittel L."/>
            <person name="Childs K.L."/>
            <person name="Yandell M."/>
            <person name="Gundlach H."/>
            <person name="Mayer K.F."/>
            <person name="Schwartz D.C."/>
            <person name="Town C.D."/>
        </authorList>
    </citation>
    <scope>GENOME REANNOTATION</scope>
    <source>
        <strain evidence="7 8">cv. Jemalong A17</strain>
    </source>
</reference>
<evidence type="ECO:0000256" key="2">
    <source>
        <dbReference type="PROSITE-ProRule" id="PRU00176"/>
    </source>
</evidence>
<dbReference type="EMBL" id="PSQE01000003">
    <property type="protein sequence ID" value="RHN66220.1"/>
    <property type="molecule type" value="Genomic_DNA"/>
</dbReference>
<dbReference type="OrthoDB" id="439808at2759"/>
<reference evidence="7" key="3">
    <citation type="submission" date="2015-04" db="UniProtKB">
        <authorList>
            <consortium name="EnsemblPlants"/>
        </authorList>
    </citation>
    <scope>IDENTIFICATION</scope>
    <source>
        <strain evidence="7">cv. Jemalong A17</strain>
    </source>
</reference>
<dbReference type="EnsemblPlants" id="AES69408">
    <property type="protein sequence ID" value="AES69408"/>
    <property type="gene ID" value="MTR_3g029580"/>
</dbReference>
<keyword evidence="1 2" id="KW-0694">RNA-binding</keyword>
<dbReference type="Pfam" id="PF00076">
    <property type="entry name" value="RRM_1"/>
    <property type="match status" value="1"/>
</dbReference>
<dbReference type="Proteomes" id="UP000265566">
    <property type="component" value="Chromosome 3"/>
</dbReference>
<evidence type="ECO:0000256" key="1">
    <source>
        <dbReference type="ARBA" id="ARBA00022884"/>
    </source>
</evidence>
<dbReference type="Gene3D" id="3.30.70.330">
    <property type="match status" value="1"/>
</dbReference>
<evidence type="ECO:0000259" key="4">
    <source>
        <dbReference type="PROSITE" id="PS50102"/>
    </source>
</evidence>
<evidence type="ECO:0000313" key="7">
    <source>
        <dbReference type="EnsemblPlants" id="AES69408"/>
    </source>
</evidence>
<dbReference type="SUPFAM" id="SSF54928">
    <property type="entry name" value="RNA-binding domain, RBD"/>
    <property type="match status" value="1"/>
</dbReference>
<gene>
    <name evidence="7" type="primary">11438254</name>
    <name evidence="5" type="ordered locus">MTR_3g029580</name>
    <name evidence="6" type="ORF">MtrunA17_Chr3g0088511</name>
</gene>
<dbReference type="HOGENOM" id="CLU_012062_28_4_1"/>
<sequence length="134" mass="15007">MATLGGISSSLLSHSKPCTSVFRHLFLRRITSKIFVKGLAFSTTEEKLAEAFSQYGNVVKADIVLNKAKKRCKGFGYVTFAEEEEARKAQIGMNGKILHGRVLYVDMDPPNEQKNKIKQATKNTEVDNEDVHME</sequence>
<dbReference type="Gramene" id="rna14163">
    <property type="protein sequence ID" value="RHN66220.1"/>
    <property type="gene ID" value="gene14163"/>
</dbReference>
<evidence type="ECO:0000256" key="3">
    <source>
        <dbReference type="SAM" id="MobiDB-lite"/>
    </source>
</evidence>
<dbReference type="PaxDb" id="3880-AES69408"/>
<evidence type="ECO:0000313" key="8">
    <source>
        <dbReference type="Proteomes" id="UP000002051"/>
    </source>
</evidence>
<feature type="region of interest" description="Disordered" evidence="3">
    <location>
        <begin position="113"/>
        <end position="134"/>
    </location>
</feature>
<dbReference type="PANTHER" id="PTHR48027">
    <property type="entry name" value="HETEROGENEOUS NUCLEAR RIBONUCLEOPROTEIN 87F-RELATED"/>
    <property type="match status" value="1"/>
</dbReference>
<dbReference type="InterPro" id="IPR012677">
    <property type="entry name" value="Nucleotide-bd_a/b_plait_sf"/>
</dbReference>
<organism evidence="5 8">
    <name type="scientific">Medicago truncatula</name>
    <name type="common">Barrel medic</name>
    <name type="synonym">Medicago tribuloides</name>
    <dbReference type="NCBI Taxonomy" id="3880"/>
    <lineage>
        <taxon>Eukaryota</taxon>
        <taxon>Viridiplantae</taxon>
        <taxon>Streptophyta</taxon>
        <taxon>Embryophyta</taxon>
        <taxon>Tracheophyta</taxon>
        <taxon>Spermatophyta</taxon>
        <taxon>Magnoliopsida</taxon>
        <taxon>eudicotyledons</taxon>
        <taxon>Gunneridae</taxon>
        <taxon>Pentapetalae</taxon>
        <taxon>rosids</taxon>
        <taxon>fabids</taxon>
        <taxon>Fabales</taxon>
        <taxon>Fabaceae</taxon>
        <taxon>Papilionoideae</taxon>
        <taxon>50 kb inversion clade</taxon>
        <taxon>NPAAA clade</taxon>
        <taxon>Hologalegina</taxon>
        <taxon>IRL clade</taxon>
        <taxon>Trifolieae</taxon>
        <taxon>Medicago</taxon>
    </lineage>
</organism>
<dbReference type="EMBL" id="CM001219">
    <property type="protein sequence ID" value="AES69408.1"/>
    <property type="molecule type" value="Genomic_DNA"/>
</dbReference>
<reference evidence="6" key="5">
    <citation type="journal article" date="2018" name="Nat. Plants">
        <title>Whole-genome landscape of Medicago truncatula symbiotic genes.</title>
        <authorList>
            <person name="Pecrix Y."/>
            <person name="Gamas P."/>
            <person name="Carrere S."/>
        </authorList>
    </citation>
    <scope>NUCLEOTIDE SEQUENCE</scope>
    <source>
        <tissue evidence="6">Leaves</tissue>
    </source>
</reference>
<dbReference type="AlphaFoldDB" id="G7IZG4"/>
<dbReference type="InterPro" id="IPR035979">
    <property type="entry name" value="RBD_domain_sf"/>
</dbReference>
<evidence type="ECO:0000313" key="5">
    <source>
        <dbReference type="EMBL" id="AES69408.1"/>
    </source>
</evidence>
<feature type="domain" description="RRM" evidence="4">
    <location>
        <begin position="32"/>
        <end position="110"/>
    </location>
</feature>
<dbReference type="PROSITE" id="PS50102">
    <property type="entry name" value="RRM"/>
    <property type="match status" value="1"/>
</dbReference>
<dbReference type="OMA" id="IMDKIRC"/>
<accession>G7IZG4</accession>
<dbReference type="eggNOG" id="KOG0118">
    <property type="taxonomic scope" value="Eukaryota"/>
</dbReference>
<dbReference type="InterPro" id="IPR052462">
    <property type="entry name" value="SLIRP/GR-RBP-like"/>
</dbReference>
<dbReference type="Proteomes" id="UP000002051">
    <property type="component" value="Chromosome 3"/>
</dbReference>
<proteinExistence type="predicted"/>
<dbReference type="GO" id="GO:0003723">
    <property type="term" value="F:RNA binding"/>
    <property type="evidence" value="ECO:0007669"/>
    <property type="project" value="UniProtKB-UniRule"/>
</dbReference>
<evidence type="ECO:0000313" key="9">
    <source>
        <dbReference type="Proteomes" id="UP000265566"/>
    </source>
</evidence>
<protein>
    <submittedName>
        <fullName evidence="6">Putative nucleotide-binding alpha-beta plait domain-containing protein</fullName>
    </submittedName>
    <submittedName>
        <fullName evidence="5">RNA recognition motif</fullName>
    </submittedName>
</protein>
<reference evidence="5 8" key="1">
    <citation type="journal article" date="2011" name="Nature">
        <title>The Medicago genome provides insight into the evolution of rhizobial symbioses.</title>
        <authorList>
            <person name="Young N.D."/>
            <person name="Debelle F."/>
            <person name="Oldroyd G.E."/>
            <person name="Geurts R."/>
            <person name="Cannon S.B."/>
            <person name="Udvardi M.K."/>
            <person name="Benedito V.A."/>
            <person name="Mayer K.F."/>
            <person name="Gouzy J."/>
            <person name="Schoof H."/>
            <person name="Van de Peer Y."/>
            <person name="Proost S."/>
            <person name="Cook D.R."/>
            <person name="Meyers B.C."/>
            <person name="Spannagl M."/>
            <person name="Cheung F."/>
            <person name="De Mita S."/>
            <person name="Krishnakumar V."/>
            <person name="Gundlach H."/>
            <person name="Zhou S."/>
            <person name="Mudge J."/>
            <person name="Bharti A.K."/>
            <person name="Murray J.D."/>
            <person name="Naoumkina M.A."/>
            <person name="Rosen B."/>
            <person name="Silverstein K.A."/>
            <person name="Tang H."/>
            <person name="Rombauts S."/>
            <person name="Zhao P.X."/>
            <person name="Zhou P."/>
            <person name="Barbe V."/>
            <person name="Bardou P."/>
            <person name="Bechner M."/>
            <person name="Bellec A."/>
            <person name="Berger A."/>
            <person name="Berges H."/>
            <person name="Bidwell S."/>
            <person name="Bisseling T."/>
            <person name="Choisne N."/>
            <person name="Couloux A."/>
            <person name="Denny R."/>
            <person name="Deshpande S."/>
            <person name="Dai X."/>
            <person name="Doyle J.J."/>
            <person name="Dudez A.M."/>
            <person name="Farmer A.D."/>
            <person name="Fouteau S."/>
            <person name="Franken C."/>
            <person name="Gibelin C."/>
            <person name="Gish J."/>
            <person name="Goldstein S."/>
            <person name="Gonzalez A.J."/>
            <person name="Green P.J."/>
            <person name="Hallab A."/>
            <person name="Hartog M."/>
            <person name="Hua A."/>
            <person name="Humphray S.J."/>
            <person name="Jeong D.H."/>
            <person name="Jing Y."/>
            <person name="Jocker A."/>
            <person name="Kenton S.M."/>
            <person name="Kim D.J."/>
            <person name="Klee K."/>
            <person name="Lai H."/>
            <person name="Lang C."/>
            <person name="Lin S."/>
            <person name="Macmil S.L."/>
            <person name="Magdelenat G."/>
            <person name="Matthews L."/>
            <person name="McCorrison J."/>
            <person name="Monaghan E.L."/>
            <person name="Mun J.H."/>
            <person name="Najar F.Z."/>
            <person name="Nicholson C."/>
            <person name="Noirot C."/>
            <person name="O'Bleness M."/>
            <person name="Paule C.R."/>
            <person name="Poulain J."/>
            <person name="Prion F."/>
            <person name="Qin B."/>
            <person name="Qu C."/>
            <person name="Retzel E.F."/>
            <person name="Riddle C."/>
            <person name="Sallet E."/>
            <person name="Samain S."/>
            <person name="Samson N."/>
            <person name="Sanders I."/>
            <person name="Saurat O."/>
            <person name="Scarpelli C."/>
            <person name="Schiex T."/>
            <person name="Segurens B."/>
            <person name="Severin A.J."/>
            <person name="Sherrier D.J."/>
            <person name="Shi R."/>
            <person name="Sims S."/>
            <person name="Singer S.R."/>
            <person name="Sinharoy S."/>
            <person name="Sterck L."/>
            <person name="Viollet A."/>
            <person name="Wang B.B."/>
            <person name="Wang K."/>
            <person name="Wang M."/>
            <person name="Wang X."/>
            <person name="Warfsmann J."/>
            <person name="Weissenbach J."/>
            <person name="White D.D."/>
            <person name="White J.D."/>
            <person name="Wiley G.B."/>
            <person name="Wincker P."/>
            <person name="Xing Y."/>
            <person name="Yang L."/>
            <person name="Yao Z."/>
            <person name="Ying F."/>
            <person name="Zhai J."/>
            <person name="Zhou L."/>
            <person name="Zuber A."/>
            <person name="Denarie J."/>
            <person name="Dixon R.A."/>
            <person name="May G.D."/>
            <person name="Schwartz D.C."/>
            <person name="Rogers J."/>
            <person name="Quetier F."/>
            <person name="Town C.D."/>
            <person name="Roe B.A."/>
        </authorList>
    </citation>
    <scope>NUCLEOTIDE SEQUENCE [LARGE SCALE GENOMIC DNA]</scope>
    <source>
        <strain evidence="5">A17</strain>
        <strain evidence="7 8">cv. Jemalong A17</strain>
    </source>
</reference>
<reference evidence="9" key="4">
    <citation type="journal article" date="2018" name="Nat. Plants">
        <title>Whole-genome landscape of Medicago truncatula symbiotic genes.</title>
        <authorList>
            <person name="Pecrix Y."/>
            <person name="Staton S.E."/>
            <person name="Sallet E."/>
            <person name="Lelandais-Briere C."/>
            <person name="Moreau S."/>
            <person name="Carrere S."/>
            <person name="Blein T."/>
            <person name="Jardinaud M.F."/>
            <person name="Latrasse D."/>
            <person name="Zouine M."/>
            <person name="Zahm M."/>
            <person name="Kreplak J."/>
            <person name="Mayjonade B."/>
            <person name="Satge C."/>
            <person name="Perez M."/>
            <person name="Cauet S."/>
            <person name="Marande W."/>
            <person name="Chantry-Darmon C."/>
            <person name="Lopez-Roques C."/>
            <person name="Bouchez O."/>
            <person name="Berard A."/>
            <person name="Debelle F."/>
            <person name="Munos S."/>
            <person name="Bendahmane A."/>
            <person name="Berges H."/>
            <person name="Niebel A."/>
            <person name="Buitink J."/>
            <person name="Frugier F."/>
            <person name="Benhamed M."/>
            <person name="Crespi M."/>
            <person name="Gouzy J."/>
            <person name="Gamas P."/>
        </authorList>
    </citation>
    <scope>NUCLEOTIDE SEQUENCE [LARGE SCALE GENOMIC DNA]</scope>
    <source>
        <strain evidence="9">cv. Jemalong A17</strain>
    </source>
</reference>
<evidence type="ECO:0000313" key="6">
    <source>
        <dbReference type="EMBL" id="RHN66220.1"/>
    </source>
</evidence>